<dbReference type="Proteomes" id="UP000020467">
    <property type="component" value="Unassembled WGS sequence"/>
</dbReference>
<protein>
    <submittedName>
        <fullName evidence="2">Uncharacterized protein</fullName>
    </submittedName>
</protein>
<feature type="region of interest" description="Disordered" evidence="1">
    <location>
        <begin position="1"/>
        <end position="23"/>
    </location>
</feature>
<dbReference type="HOGENOM" id="CLU_1111300_0_0_1"/>
<evidence type="ECO:0000256" key="1">
    <source>
        <dbReference type="SAM" id="MobiDB-lite"/>
    </source>
</evidence>
<evidence type="ECO:0000313" key="3">
    <source>
        <dbReference type="Proteomes" id="UP000020467"/>
    </source>
</evidence>
<feature type="compositionally biased region" description="Polar residues" evidence="1">
    <location>
        <begin position="68"/>
        <end position="87"/>
    </location>
</feature>
<accession>A0A010QM01</accession>
<feature type="region of interest" description="Disordered" evidence="1">
    <location>
        <begin position="61"/>
        <end position="97"/>
    </location>
</feature>
<organism evidence="2 3">
    <name type="scientific">Colletotrichum fioriniae PJ7</name>
    <dbReference type="NCBI Taxonomy" id="1445577"/>
    <lineage>
        <taxon>Eukaryota</taxon>
        <taxon>Fungi</taxon>
        <taxon>Dikarya</taxon>
        <taxon>Ascomycota</taxon>
        <taxon>Pezizomycotina</taxon>
        <taxon>Sordariomycetes</taxon>
        <taxon>Hypocreomycetidae</taxon>
        <taxon>Glomerellales</taxon>
        <taxon>Glomerellaceae</taxon>
        <taxon>Colletotrichum</taxon>
        <taxon>Colletotrichum acutatum species complex</taxon>
    </lineage>
</organism>
<sequence length="250" mass="27345">MLDSPTRQVPVSGTPSLPSRISSGTPSVTCHFARWISSPQYLHSPTGQHLMRLSDCVGLNPLHGKGGNSSPQAVSPNSHPLASQGRSQESRRGNQMPYRPVHLPIRFQDSLQRNSTDTLINNHDPSYCGGTPRGTSKVHLVISTSPRFSLTDLPRWKPPVCPLAQTAHDLLTVSPRPPCHEVANLDLDVVRDQHHSSIEVRGPLKSAPWVCSTPCSARWVPWTQRSVYGLRRANPATATAAPNGRFFPSL</sequence>
<comment type="caution">
    <text evidence="2">The sequence shown here is derived from an EMBL/GenBank/DDBJ whole genome shotgun (WGS) entry which is preliminary data.</text>
</comment>
<evidence type="ECO:0000313" key="2">
    <source>
        <dbReference type="EMBL" id="EXF81092.1"/>
    </source>
</evidence>
<dbReference type="EMBL" id="JARH01000389">
    <property type="protein sequence ID" value="EXF81092.1"/>
    <property type="molecule type" value="Genomic_DNA"/>
</dbReference>
<proteinExistence type="predicted"/>
<dbReference type="KEGG" id="cfj:CFIO01_12032"/>
<dbReference type="AlphaFoldDB" id="A0A010QM01"/>
<name>A0A010QM01_9PEZI</name>
<reference evidence="2 3" key="1">
    <citation type="submission" date="2014-02" db="EMBL/GenBank/DDBJ databases">
        <title>The genome sequence of Colletotrichum fioriniae PJ7.</title>
        <authorList>
            <person name="Baroncelli R."/>
            <person name="Thon M.R."/>
        </authorList>
    </citation>
    <scope>NUCLEOTIDE SEQUENCE [LARGE SCALE GENOMIC DNA]</scope>
    <source>
        <strain evidence="2 3">PJ7</strain>
    </source>
</reference>
<keyword evidence="3" id="KW-1185">Reference proteome</keyword>
<gene>
    <name evidence="2" type="ORF">CFIO01_12032</name>
</gene>